<proteinExistence type="predicted"/>
<feature type="compositionally biased region" description="Polar residues" evidence="1">
    <location>
        <begin position="270"/>
        <end position="281"/>
    </location>
</feature>
<dbReference type="EMBL" id="JAGRRH010000007">
    <property type="protein sequence ID" value="KAG7366089.1"/>
    <property type="molecule type" value="Genomic_DNA"/>
</dbReference>
<feature type="compositionally biased region" description="Polar residues" evidence="1">
    <location>
        <begin position="303"/>
        <end position="312"/>
    </location>
</feature>
<feature type="compositionally biased region" description="Polar residues" evidence="1">
    <location>
        <begin position="549"/>
        <end position="564"/>
    </location>
</feature>
<accession>A0A9K3Q2J7</accession>
<reference evidence="2" key="1">
    <citation type="journal article" date="2021" name="Sci. Rep.">
        <title>Diploid genomic architecture of Nitzschia inconspicua, an elite biomass production diatom.</title>
        <authorList>
            <person name="Oliver A."/>
            <person name="Podell S."/>
            <person name="Pinowska A."/>
            <person name="Traller J.C."/>
            <person name="Smith S.R."/>
            <person name="McClure R."/>
            <person name="Beliaev A."/>
            <person name="Bohutskyi P."/>
            <person name="Hill E.A."/>
            <person name="Rabines A."/>
            <person name="Zheng H."/>
            <person name="Allen L.Z."/>
            <person name="Kuo A."/>
            <person name="Grigoriev I.V."/>
            <person name="Allen A.E."/>
            <person name="Hazlebeck D."/>
            <person name="Allen E.E."/>
        </authorList>
    </citation>
    <scope>NUCLEOTIDE SEQUENCE</scope>
    <source>
        <strain evidence="2">Hildebrandi</strain>
    </source>
</reference>
<evidence type="ECO:0000256" key="1">
    <source>
        <dbReference type="SAM" id="MobiDB-lite"/>
    </source>
</evidence>
<gene>
    <name evidence="2" type="ORF">IV203_028759</name>
</gene>
<sequence length="759" mass="85416">MEGSEKLGVGMVPLPPLNGLQNDFSRMGGGTNLTQETAPPLLLRTLESEMVNQGSFQQEVRQNRQIGHHDDSSKGFVMRNSVHPRTNVAAGMGRVGNFAAMPSTNANGTTINESMDHPFPMNTFPNAVNHSNTAVEGCVFNDHNHPHALLPPLEDSPVETNAASVTVTCLQTVMEQLSKILQFSQNRQQLMDLSFNRSDPADMMELCQQSFQAIINQVNQTQQSVHNALNMIQQEERQQQQQQQQHQQIGDEGCVSFPTSPFKQYPNGFPTHTHTSHASQQRRPIIAHNNHAALSSLDRRNSDATTNNNDSRIQPIRDSTDEVQTAVKSPGHAHPKKRRPTISAQLAGYKRRKEPPLPQVPPPDDNAKQYTKQQAMDILVKSGAGDTPTDRNRLIGDWIARNLVPVTAHTTMNKYVRQFRESGGVVDQEWERVDDVDEHGIPKTTRVPEPANKVEYTRREAIQILMQINKEKKISPRDRNLIITSWIAQRKIPVKSINVVERNIQQAENDGLESIQEHWGRWGDTQHEKRVKKMKTVEERRKRIKAASANRNQGEINDTSLSKATKSKKECSSAVPHFNIPPHPAPLYGNEYTKLEAVGILQKIADTQDRTNIIWKWIHSKQIPITHPNSMARILRDAKNGTLKNIDWRESSSHATLPWTPDPRNGSMYSKAEMIDILSKMNSNDRNKVVRVWVHEKKVPYTSSLSANHAVIKAIREQYEAEALSKGENPQKRVNASIAATGPARKKKKRGDDEANDTT</sequence>
<protein>
    <submittedName>
        <fullName evidence="2">Uncharacterized protein</fullName>
    </submittedName>
</protein>
<feature type="region of interest" description="Disordered" evidence="1">
    <location>
        <begin position="723"/>
        <end position="759"/>
    </location>
</feature>
<keyword evidence="3" id="KW-1185">Reference proteome</keyword>
<evidence type="ECO:0000313" key="3">
    <source>
        <dbReference type="Proteomes" id="UP000693970"/>
    </source>
</evidence>
<feature type="region of interest" description="Disordered" evidence="1">
    <location>
        <begin position="544"/>
        <end position="568"/>
    </location>
</feature>
<comment type="caution">
    <text evidence="2">The sequence shown here is derived from an EMBL/GenBank/DDBJ whole genome shotgun (WGS) entry which is preliminary data.</text>
</comment>
<name>A0A9K3Q2J7_9STRA</name>
<feature type="compositionally biased region" description="Low complexity" evidence="1">
    <location>
        <begin position="239"/>
        <end position="248"/>
    </location>
</feature>
<evidence type="ECO:0000313" key="2">
    <source>
        <dbReference type="EMBL" id="KAG7366089.1"/>
    </source>
</evidence>
<dbReference type="AlphaFoldDB" id="A0A9K3Q2J7"/>
<feature type="compositionally biased region" description="Basic residues" evidence="1">
    <location>
        <begin position="331"/>
        <end position="340"/>
    </location>
</feature>
<feature type="region of interest" description="Disordered" evidence="1">
    <location>
        <begin position="234"/>
        <end position="281"/>
    </location>
</feature>
<reference evidence="2" key="2">
    <citation type="submission" date="2021-04" db="EMBL/GenBank/DDBJ databases">
        <authorList>
            <person name="Podell S."/>
        </authorList>
    </citation>
    <scope>NUCLEOTIDE SEQUENCE</scope>
    <source>
        <strain evidence="2">Hildebrandi</strain>
    </source>
</reference>
<feature type="region of interest" description="Disordered" evidence="1">
    <location>
        <begin position="295"/>
        <end position="368"/>
    </location>
</feature>
<organism evidence="2 3">
    <name type="scientific">Nitzschia inconspicua</name>
    <dbReference type="NCBI Taxonomy" id="303405"/>
    <lineage>
        <taxon>Eukaryota</taxon>
        <taxon>Sar</taxon>
        <taxon>Stramenopiles</taxon>
        <taxon>Ochrophyta</taxon>
        <taxon>Bacillariophyta</taxon>
        <taxon>Bacillariophyceae</taxon>
        <taxon>Bacillariophycidae</taxon>
        <taxon>Bacillariales</taxon>
        <taxon>Bacillariaceae</taxon>
        <taxon>Nitzschia</taxon>
    </lineage>
</organism>
<dbReference type="Proteomes" id="UP000693970">
    <property type="component" value="Unassembled WGS sequence"/>
</dbReference>